<gene>
    <name evidence="4" type="ORF">JIR001_03680</name>
</gene>
<evidence type="ECO:0000259" key="1">
    <source>
        <dbReference type="Pfam" id="PF07848"/>
    </source>
</evidence>
<dbReference type="PANTHER" id="PTHR30319">
    <property type="entry name" value="PHENYLACETIC ACID REGULATOR-RELATED TRANSCRIPTIONAL REPRESSOR"/>
    <property type="match status" value="1"/>
</dbReference>
<dbReference type="InterPro" id="IPR036390">
    <property type="entry name" value="WH_DNA-bd_sf"/>
</dbReference>
<dbReference type="RefSeq" id="WP_212773940.1">
    <property type="nucleotide sequence ID" value="NZ_AP024601.1"/>
</dbReference>
<feature type="domain" description="Transcriptional repressor PaaX-like central Cas2-like" evidence="3">
    <location>
        <begin position="88"/>
        <end position="168"/>
    </location>
</feature>
<dbReference type="Pfam" id="PF08223">
    <property type="entry name" value="PaaX_C"/>
    <property type="match status" value="1"/>
</dbReference>
<dbReference type="PIRSF" id="PIRSF020623">
    <property type="entry name" value="PaaX"/>
    <property type="match status" value="1"/>
</dbReference>
<feature type="domain" description="Transcriptional repressor PaaX-like N-terminal" evidence="1">
    <location>
        <begin position="2"/>
        <end position="71"/>
    </location>
</feature>
<dbReference type="Pfam" id="PF07848">
    <property type="entry name" value="PaaX"/>
    <property type="match status" value="1"/>
</dbReference>
<dbReference type="KEGG" id="pabs:JIR001_03680"/>
<dbReference type="Gene3D" id="1.20.58.1460">
    <property type="match status" value="1"/>
</dbReference>
<name>A0A8D5UCH7_9BACL</name>
<evidence type="ECO:0000259" key="3">
    <source>
        <dbReference type="Pfam" id="PF20803"/>
    </source>
</evidence>
<evidence type="ECO:0000313" key="5">
    <source>
        <dbReference type="Proteomes" id="UP000677436"/>
    </source>
</evidence>
<dbReference type="Proteomes" id="UP000677436">
    <property type="component" value="Chromosome"/>
</dbReference>
<dbReference type="SUPFAM" id="SSF46785">
    <property type="entry name" value="Winged helix' DNA-binding domain"/>
    <property type="match status" value="1"/>
</dbReference>
<reference evidence="4" key="2">
    <citation type="journal article" date="2021" name="Microbiol. Resour. Announc.">
        <title>Complete Genome Sequence of Polycladomyces abyssicola JIR-001T, Isolated from Hemipelagic Sediment in Deep Seawater.</title>
        <authorList>
            <person name="Tsubouchi T."/>
            <person name="Kaneko Y."/>
        </authorList>
    </citation>
    <scope>NUCLEOTIDE SEQUENCE</scope>
    <source>
        <strain evidence="4">JIR-001</strain>
    </source>
</reference>
<dbReference type="PANTHER" id="PTHR30319:SF1">
    <property type="entry name" value="TRANSCRIPTIONAL REPRESSOR PAAX"/>
    <property type="match status" value="1"/>
</dbReference>
<evidence type="ECO:0000259" key="2">
    <source>
        <dbReference type="Pfam" id="PF08223"/>
    </source>
</evidence>
<keyword evidence="5" id="KW-1185">Reference proteome</keyword>
<protein>
    <submittedName>
        <fullName evidence="4">Phenylacetic acid degradation operon negative regulatory protein PaaX</fullName>
    </submittedName>
</protein>
<feature type="domain" description="Transcriptional repressor PaaX-like C-terminal" evidence="2">
    <location>
        <begin position="173"/>
        <end position="265"/>
    </location>
</feature>
<dbReference type="InterPro" id="IPR011965">
    <property type="entry name" value="PaaX_trns_reg"/>
</dbReference>
<dbReference type="Gene3D" id="3.30.70.2650">
    <property type="match status" value="1"/>
</dbReference>
<dbReference type="Pfam" id="PF20803">
    <property type="entry name" value="PaaX_M"/>
    <property type="match status" value="1"/>
</dbReference>
<proteinExistence type="predicted"/>
<dbReference type="InterPro" id="IPR036388">
    <property type="entry name" value="WH-like_DNA-bd_sf"/>
</dbReference>
<sequence>MRPRSLMFTLYGDYIQYYGEEIWIGSLIRLMGEFGISEQSVRGATMRMVNQDLLKVRRIGNKSYYSLTDKGKRNIEDGVRRVYSIKNHKWDRLWRVLTYSIPEEKRELRTQIRKELTWLGFGLISNSTWISPNPLEEKVMDMVREYHLEPYVFFFQTDSIVSHENEDIITRGWDLEKIENEYKQFIQYCEARYEEIKQAIYSGTLSNRECFKERTILVHEYRKFLFKDPGFPLDLLPQKWSGIKARELFWKIHQLVSNGAVQFFEECYQPAPDNEVLPNREGAINPFLGINVHV</sequence>
<organism evidence="4 5">
    <name type="scientific">Polycladomyces abyssicola</name>
    <dbReference type="NCBI Taxonomy" id="1125966"/>
    <lineage>
        <taxon>Bacteria</taxon>
        <taxon>Bacillati</taxon>
        <taxon>Bacillota</taxon>
        <taxon>Bacilli</taxon>
        <taxon>Bacillales</taxon>
        <taxon>Thermoactinomycetaceae</taxon>
        <taxon>Polycladomyces</taxon>
    </lineage>
</organism>
<evidence type="ECO:0000313" key="4">
    <source>
        <dbReference type="EMBL" id="BCU80585.1"/>
    </source>
</evidence>
<dbReference type="InterPro" id="IPR012906">
    <property type="entry name" value="PaaX-like_N"/>
</dbReference>
<reference evidence="4" key="1">
    <citation type="journal article" date="2013" name="Int. J. Syst. Evol. Microbiol.">
        <title>Polycladomyces abyssicola gen. nov., sp. nov., a thermophilic filamentous bacterium isolated from hemipelagic sediment.</title>
        <authorList>
            <person name="Tsubouchi T."/>
            <person name="Shimane Y."/>
            <person name="Mori K."/>
            <person name="Usui K."/>
            <person name="Hiraki T."/>
            <person name="Tame A."/>
            <person name="Uematsu K."/>
            <person name="Maruyama T."/>
            <person name="Hatada Y."/>
        </authorList>
    </citation>
    <scope>NUCLEOTIDE SEQUENCE</scope>
    <source>
        <strain evidence="4">JIR-001</strain>
    </source>
</reference>
<dbReference type="InterPro" id="IPR013225">
    <property type="entry name" value="PaaX_C"/>
</dbReference>
<dbReference type="GO" id="GO:0006351">
    <property type="term" value="P:DNA-templated transcription"/>
    <property type="evidence" value="ECO:0007669"/>
    <property type="project" value="InterPro"/>
</dbReference>
<dbReference type="AlphaFoldDB" id="A0A8D5UCH7"/>
<accession>A0A8D5UCH7</accession>
<dbReference type="Gene3D" id="1.10.10.10">
    <property type="entry name" value="Winged helix-like DNA-binding domain superfamily/Winged helix DNA-binding domain"/>
    <property type="match status" value="1"/>
</dbReference>
<dbReference type="InterPro" id="IPR048846">
    <property type="entry name" value="PaaX-like_central"/>
</dbReference>
<dbReference type="EMBL" id="AP024601">
    <property type="protein sequence ID" value="BCU80585.1"/>
    <property type="molecule type" value="Genomic_DNA"/>
</dbReference>